<reference evidence="3" key="1">
    <citation type="journal article" date="2019" name="Beilstein J. Org. Chem.">
        <title>Nanangenines: drimane sesquiterpenoids as the dominant metabolite cohort of a novel Australian fungus, Aspergillus nanangensis.</title>
        <authorList>
            <person name="Lacey H.J."/>
            <person name="Gilchrist C.L.M."/>
            <person name="Crombie A."/>
            <person name="Kalaitzis J.A."/>
            <person name="Vuong D."/>
            <person name="Rutledge P.J."/>
            <person name="Turner P."/>
            <person name="Pitt J.I."/>
            <person name="Lacey E."/>
            <person name="Chooi Y.H."/>
            <person name="Piggott A.M."/>
        </authorList>
    </citation>
    <scope>NUCLEOTIDE SEQUENCE</scope>
    <source>
        <strain evidence="3">MST-FP2251</strain>
    </source>
</reference>
<evidence type="ECO:0000313" key="4">
    <source>
        <dbReference type="Proteomes" id="UP001194746"/>
    </source>
</evidence>
<evidence type="ECO:0000256" key="2">
    <source>
        <dbReference type="SAM" id="SignalP"/>
    </source>
</evidence>
<evidence type="ECO:0000256" key="1">
    <source>
        <dbReference type="SAM" id="MobiDB-lite"/>
    </source>
</evidence>
<gene>
    <name evidence="3" type="ORF">FE257_010295</name>
</gene>
<feature type="region of interest" description="Disordered" evidence="1">
    <location>
        <begin position="169"/>
        <end position="195"/>
    </location>
</feature>
<dbReference type="AlphaFoldDB" id="A0AAD4CIU5"/>
<evidence type="ECO:0008006" key="5">
    <source>
        <dbReference type="Google" id="ProtNLM"/>
    </source>
</evidence>
<keyword evidence="4" id="KW-1185">Reference proteome</keyword>
<dbReference type="Proteomes" id="UP001194746">
    <property type="component" value="Unassembled WGS sequence"/>
</dbReference>
<reference evidence="3" key="2">
    <citation type="submission" date="2020-02" db="EMBL/GenBank/DDBJ databases">
        <authorList>
            <person name="Gilchrist C.L.M."/>
            <person name="Chooi Y.-H."/>
        </authorList>
    </citation>
    <scope>NUCLEOTIDE SEQUENCE</scope>
    <source>
        <strain evidence="3">MST-FP2251</strain>
    </source>
</reference>
<feature type="compositionally biased region" description="Low complexity" evidence="1">
    <location>
        <begin position="35"/>
        <end position="44"/>
    </location>
</feature>
<dbReference type="EMBL" id="VCAU01000063">
    <property type="protein sequence ID" value="KAF9887300.1"/>
    <property type="molecule type" value="Genomic_DNA"/>
</dbReference>
<organism evidence="3 4">
    <name type="scientific">Aspergillus nanangensis</name>
    <dbReference type="NCBI Taxonomy" id="2582783"/>
    <lineage>
        <taxon>Eukaryota</taxon>
        <taxon>Fungi</taxon>
        <taxon>Dikarya</taxon>
        <taxon>Ascomycota</taxon>
        <taxon>Pezizomycotina</taxon>
        <taxon>Eurotiomycetes</taxon>
        <taxon>Eurotiomycetidae</taxon>
        <taxon>Eurotiales</taxon>
        <taxon>Aspergillaceae</taxon>
        <taxon>Aspergillus</taxon>
        <taxon>Aspergillus subgen. Circumdati</taxon>
    </lineage>
</organism>
<keyword evidence="2" id="KW-0732">Signal</keyword>
<name>A0AAD4CIU5_ASPNN</name>
<sequence>MKFPIFITLATLATAVPFGSSSPAPSSSPTPTPTPTAKSPATSTNNDNEILESMIAADVKKTSDLSTCPSGHEFKACCKTINNLTEQLLKPVTQLLPVLDGASISSTASFQCQAIGDEESNDQCTHDVMCCGKDPNKNKGPNSCLPFDVAIKKKKKALDNNKKFGLNRDGPLVVGTKEGTPSLSSWKLISTPTPR</sequence>
<protein>
    <recommendedName>
        <fullName evidence="5">Hydrophobin</fullName>
    </recommendedName>
</protein>
<comment type="caution">
    <text evidence="3">The sequence shown here is derived from an EMBL/GenBank/DDBJ whole genome shotgun (WGS) entry which is preliminary data.</text>
</comment>
<feature type="compositionally biased region" description="Polar residues" evidence="1">
    <location>
        <begin position="179"/>
        <end position="195"/>
    </location>
</feature>
<evidence type="ECO:0000313" key="3">
    <source>
        <dbReference type="EMBL" id="KAF9887300.1"/>
    </source>
</evidence>
<feature type="chain" id="PRO_5042116784" description="Hydrophobin" evidence="2">
    <location>
        <begin position="16"/>
        <end position="195"/>
    </location>
</feature>
<feature type="signal peptide" evidence="2">
    <location>
        <begin position="1"/>
        <end position="15"/>
    </location>
</feature>
<proteinExistence type="predicted"/>
<feature type="region of interest" description="Disordered" evidence="1">
    <location>
        <begin position="19"/>
        <end position="47"/>
    </location>
</feature>
<accession>A0AAD4CIU5</accession>